<dbReference type="PANTHER" id="PTHR13710">
    <property type="entry name" value="DNA HELICASE RECQ FAMILY MEMBER"/>
    <property type="match status" value="1"/>
</dbReference>
<dbReference type="InterPro" id="IPR036397">
    <property type="entry name" value="RNaseH_sf"/>
</dbReference>
<dbReference type="Pfam" id="PF00271">
    <property type="entry name" value="Helicase_C"/>
    <property type="match status" value="1"/>
</dbReference>
<proteinExistence type="inferred from homology"/>
<evidence type="ECO:0000259" key="13">
    <source>
        <dbReference type="PROSITE" id="PS51198"/>
    </source>
</evidence>
<evidence type="ECO:0000256" key="3">
    <source>
        <dbReference type="ARBA" id="ARBA00022801"/>
    </source>
</evidence>
<feature type="domain" description="Helicase ATP-binding" evidence="11">
    <location>
        <begin position="311"/>
        <end position="491"/>
    </location>
</feature>
<dbReference type="GO" id="GO:0005737">
    <property type="term" value="C:cytoplasm"/>
    <property type="evidence" value="ECO:0007669"/>
    <property type="project" value="TreeGrafter"/>
</dbReference>
<evidence type="ECO:0000259" key="11">
    <source>
        <dbReference type="PROSITE" id="PS51192"/>
    </source>
</evidence>
<evidence type="ECO:0000256" key="10">
    <source>
        <dbReference type="PROSITE-ProRule" id="PRU00560"/>
    </source>
</evidence>
<reference evidence="15 16" key="1">
    <citation type="submission" date="2018-09" db="EMBL/GenBank/DDBJ databases">
        <title>Whole genome based analysis of evolution and adaptive divergence in Indian and Brazilian strains of Azospirillum brasilense.</title>
        <authorList>
            <person name="Singh C."/>
            <person name="Tripathi A.K."/>
        </authorList>
    </citation>
    <scope>NUCLEOTIDE SEQUENCE [LARGE SCALE GENOMIC DNA]</scope>
    <source>
        <strain evidence="15 16">MTCC4038</strain>
    </source>
</reference>
<dbReference type="GO" id="GO:0009378">
    <property type="term" value="F:four-way junction helicase activity"/>
    <property type="evidence" value="ECO:0007669"/>
    <property type="project" value="TreeGrafter"/>
</dbReference>
<feature type="domain" description="Helicase C-terminal" evidence="12">
    <location>
        <begin position="524"/>
        <end position="672"/>
    </location>
</feature>
<dbReference type="EMBL" id="CP032339">
    <property type="protein sequence ID" value="QCO09301.1"/>
    <property type="molecule type" value="Genomic_DNA"/>
</dbReference>
<comment type="similarity">
    <text evidence="1">Belongs to the helicase family. RecQ subfamily.</text>
</comment>
<feature type="binding site" evidence="10">
    <location>
        <begin position="1130"/>
        <end position="1137"/>
    </location>
    <ligand>
        <name>ATP</name>
        <dbReference type="ChEBI" id="CHEBI:30616"/>
    </ligand>
</feature>
<dbReference type="InterPro" id="IPR012337">
    <property type="entry name" value="RNaseH-like_sf"/>
</dbReference>
<dbReference type="PROSITE" id="PS51198">
    <property type="entry name" value="UVRD_HELICASE_ATP_BIND"/>
    <property type="match status" value="1"/>
</dbReference>
<dbReference type="GO" id="GO:0006310">
    <property type="term" value="P:DNA recombination"/>
    <property type="evidence" value="ECO:0007669"/>
    <property type="project" value="InterPro"/>
</dbReference>
<dbReference type="GO" id="GO:0006281">
    <property type="term" value="P:DNA repair"/>
    <property type="evidence" value="ECO:0007669"/>
    <property type="project" value="TreeGrafter"/>
</dbReference>
<dbReference type="GO" id="GO:0005524">
    <property type="term" value="F:ATP binding"/>
    <property type="evidence" value="ECO:0007669"/>
    <property type="project" value="UniProtKB-UniRule"/>
</dbReference>
<sequence length="1746" mass="191125">MLTTPTRAAPREAADAILAGTLFLDVEVDRAEQPRAVGAVLGDRVFRWEGHRTAALARLAELDAFARGAERIAGHNILDHDLPILRDAVPGLGVLALPVVDTLMLSPLAFPGNPYHRLIKGYKLVHDAVNDPVADARLCRDVLRDELFAFALLARTQPEVAAFHRFAWSDDPWRGMADLLAALGAPGLPTPAAALEVWARCAGADVCVGAVERLDARQLEAAAGRPAFAYALAWLTVAGGSSVVPAWVRRRWPDTARLLAHLRDTPCGSPRCPWCRSAFDAVHWLTATFGFDAFRPEPAAPDGGSLQQRIVEAGLAGRPHLAVLPTGTGKSLCFQVPALARHSRTGVLTVVVSPLQALMKDQVDNLEAKTGRPAAAALYGTLTLPERGAVMERVRKGDVAVLYVSPEQLRNPSVARTLAQRDIATWVFDEAHCLSKWGHDFRPDYLYAARFIAELAERQGVPPPPVSCLTATAKHEVVAEIIAHFRERLGQELALFVGGVERPNLAFAVEAVDEADKTNRIAELLARHLPRGDSVACAVVYAATRRRTEEIRDDLTARGWDAAAYHAGLRAPEKLEVQEGFVAGTIRVVCATNAFGMGIDKDSVRLVVHADVPGSLEAYMQEAGRAGRDRRPATCVLLFTPEDLEKQFRLAALSELTRRDVAQVLRGARRLAKALGRTEVVATTGELIADPDLDLGFDAEDGDADTNVKTALSWLERAGLLERNENRTWVVTARPRPLSVDEARQTITALALPLRTTQQWMAVFRCLVAAGADAGEERSLTMDELARLPALAEETNGAPYLATARVQAILAAMARHGLIESGTVLTALVRPAGSSASRRVFAHLVEIGQALLDLLREENPDEAPFTLELRAANQRLQDRGCVDAQPDLVRRLLKTLNEPERAGTGGARLRLTVRAHGRYSVAPVGGWSAVVAAFRTRSAVARILLDHLLGKAKAAETGGRSIVPFTLEELAEAVGADLLLAADCPDPVAAAQAALLMLHDWKAIILQGGLSVFRQGLTLRLPEAARARRYTVADHEPLARHYRSRALQIHAMGEFARLGLTDTRRALAFAADYFSLPEDRLVARHFPGRKTELARPVTPETFARIVTDLRNSAQEAIVTASPGSNLLVLAGPGSGKTRVIVHRCAWLMRVRRVPARAILVLCFNHTAALEVRRRLRDLVGEEGAWVDAHTYHALALRLIGASFAERVERGADATARRGLDGVVRDATALLRGERDLPGLDAEEIRERLLARYRYILIDEYQDIDEDQYNLVSTIAGRQEKEPEARITLLAVGDDDQSVYRFRGANVGFIRRFREDYGAQVHHLVENYRSTAAIIAVASAVIAANAERMKPDHPIRIDGARAGQPDGGRWAALDPAGRGRVRRLAVDDAAHQLGATLAEVRRLRTLAPETAWSAVAVLARTRHDLMPVHALCEQEGLPCAPAYDRDGERFPLHRLREVSALLERMGRAKARITDAWLRTQVAAAQADLGPSPWWRLVAELLDQWAVRQGGAPAEPERVREFLYEALAQRRRERSTGSGIFIGTLHGAKGLEFRHVLILDGGWGHAATREEAEEERRLFYVGMTRGRETLCLVRRGDAGHPHLPLLDRLDLDRTEAQAADRADPALLNRRRHVIGLSDLYIGFAGGLPPGDRTHQALATLRPGDRVSLDAPAGTQRRVSVRTADGVTVARLSTAASERWARLAPSIAKARVLAMVKRYRTDAAEEWRDRMQVTAWEIPVLEVWTDDAR</sequence>
<dbReference type="EMBL" id="JAWXYC010000004">
    <property type="protein sequence ID" value="MDX5952843.1"/>
    <property type="molecule type" value="Genomic_DNA"/>
</dbReference>
<dbReference type="NCBIfam" id="TIGR00614">
    <property type="entry name" value="recQ_fam"/>
    <property type="match status" value="1"/>
</dbReference>
<dbReference type="Gene3D" id="3.40.50.300">
    <property type="entry name" value="P-loop containing nucleotide triphosphate hydrolases"/>
    <property type="match status" value="5"/>
</dbReference>
<dbReference type="RefSeq" id="WP_059398528.1">
    <property type="nucleotide sequence ID" value="NZ_CP012914.1"/>
</dbReference>
<dbReference type="InterPro" id="IPR027417">
    <property type="entry name" value="P-loop_NTPase"/>
</dbReference>
<dbReference type="Proteomes" id="UP000298774">
    <property type="component" value="Chromosome"/>
</dbReference>
<keyword evidence="7" id="KW-0413">Isomerase</keyword>
<evidence type="ECO:0000256" key="9">
    <source>
        <dbReference type="ARBA" id="ARBA00034808"/>
    </source>
</evidence>
<dbReference type="SMART" id="SM00490">
    <property type="entry name" value="HELICc"/>
    <property type="match status" value="1"/>
</dbReference>
<evidence type="ECO:0000256" key="8">
    <source>
        <dbReference type="ARBA" id="ARBA00034617"/>
    </source>
</evidence>
<dbReference type="InterPro" id="IPR014016">
    <property type="entry name" value="UvrD-like_ATP-bd"/>
</dbReference>
<dbReference type="InterPro" id="IPR011545">
    <property type="entry name" value="DEAD/DEAH_box_helicase_dom"/>
</dbReference>
<dbReference type="SUPFAM" id="SSF52540">
    <property type="entry name" value="P-loop containing nucleoside triphosphate hydrolases"/>
    <property type="match status" value="2"/>
</dbReference>
<keyword evidence="4 10" id="KW-0347">Helicase</keyword>
<dbReference type="GO" id="GO:0030894">
    <property type="term" value="C:replisome"/>
    <property type="evidence" value="ECO:0007669"/>
    <property type="project" value="TreeGrafter"/>
</dbReference>
<dbReference type="KEGG" id="abf:AMK58_01730"/>
<dbReference type="SMART" id="SM00487">
    <property type="entry name" value="DEXDc"/>
    <property type="match status" value="1"/>
</dbReference>
<keyword evidence="6" id="KW-0238">DNA-binding</keyword>
<keyword evidence="17" id="KW-1185">Reference proteome</keyword>
<name>A0A0P0E9P8_AZOBR</name>
<dbReference type="InterPro" id="IPR004589">
    <property type="entry name" value="DNA_helicase_ATP-dep_RecQ"/>
</dbReference>
<dbReference type="GO" id="GO:0043138">
    <property type="term" value="F:3'-5' DNA helicase activity"/>
    <property type="evidence" value="ECO:0007669"/>
    <property type="project" value="UniProtKB-EC"/>
</dbReference>
<dbReference type="Proteomes" id="UP001277471">
    <property type="component" value="Unassembled WGS sequence"/>
</dbReference>
<evidence type="ECO:0000256" key="5">
    <source>
        <dbReference type="ARBA" id="ARBA00022840"/>
    </source>
</evidence>
<dbReference type="GO" id="GO:0043590">
    <property type="term" value="C:bacterial nucleoid"/>
    <property type="evidence" value="ECO:0007669"/>
    <property type="project" value="TreeGrafter"/>
</dbReference>
<evidence type="ECO:0000256" key="1">
    <source>
        <dbReference type="ARBA" id="ARBA00005446"/>
    </source>
</evidence>
<evidence type="ECO:0000256" key="2">
    <source>
        <dbReference type="ARBA" id="ARBA00022741"/>
    </source>
</evidence>
<dbReference type="Gene3D" id="3.30.420.10">
    <property type="entry name" value="Ribonuclease H-like superfamily/Ribonuclease H"/>
    <property type="match status" value="1"/>
</dbReference>
<keyword evidence="5 10" id="KW-0067">ATP-binding</keyword>
<evidence type="ECO:0000313" key="17">
    <source>
        <dbReference type="Proteomes" id="UP001277471"/>
    </source>
</evidence>
<dbReference type="Gene3D" id="1.10.486.10">
    <property type="entry name" value="PCRA, domain 4"/>
    <property type="match status" value="1"/>
</dbReference>
<dbReference type="InterPro" id="IPR014017">
    <property type="entry name" value="DNA_helicase_UvrD-like_C"/>
</dbReference>
<dbReference type="GO" id="GO:0016787">
    <property type="term" value="F:hydrolase activity"/>
    <property type="evidence" value="ECO:0007669"/>
    <property type="project" value="UniProtKB-UniRule"/>
</dbReference>
<dbReference type="Pfam" id="PF13361">
    <property type="entry name" value="UvrD_C"/>
    <property type="match status" value="1"/>
</dbReference>
<evidence type="ECO:0000313" key="16">
    <source>
        <dbReference type="Proteomes" id="UP000298774"/>
    </source>
</evidence>
<dbReference type="PROSITE" id="PS51194">
    <property type="entry name" value="HELICASE_CTER"/>
    <property type="match status" value="1"/>
</dbReference>
<comment type="catalytic activity">
    <reaction evidence="8">
        <text>Couples ATP hydrolysis with the unwinding of duplex DNA by translocating in the 3'-5' direction.</text>
        <dbReference type="EC" id="5.6.2.4"/>
    </reaction>
</comment>
<gene>
    <name evidence="15" type="ORF">D3868_09810</name>
    <name evidence="14" type="ORF">SIM66_16825</name>
</gene>
<dbReference type="Pfam" id="PF00270">
    <property type="entry name" value="DEAD"/>
    <property type="match status" value="1"/>
</dbReference>
<dbReference type="InterPro" id="IPR014001">
    <property type="entry name" value="Helicase_ATP-bd"/>
</dbReference>
<evidence type="ECO:0000256" key="4">
    <source>
        <dbReference type="ARBA" id="ARBA00022806"/>
    </source>
</evidence>
<dbReference type="GO" id="GO:0003677">
    <property type="term" value="F:DNA binding"/>
    <property type="evidence" value="ECO:0007669"/>
    <property type="project" value="UniProtKB-KW"/>
</dbReference>
<dbReference type="CDD" id="cd17932">
    <property type="entry name" value="DEXQc_UvrD"/>
    <property type="match status" value="1"/>
</dbReference>
<dbReference type="SUPFAM" id="SSF53098">
    <property type="entry name" value="Ribonuclease H-like"/>
    <property type="match status" value="1"/>
</dbReference>
<evidence type="ECO:0000259" key="12">
    <source>
        <dbReference type="PROSITE" id="PS51194"/>
    </source>
</evidence>
<keyword evidence="3 10" id="KW-0378">Hydrolase</keyword>
<protein>
    <recommendedName>
        <fullName evidence="9">DNA 3'-5' helicase</fullName>
        <ecNumber evidence="9">5.6.2.4</ecNumber>
    </recommendedName>
</protein>
<dbReference type="Pfam" id="PF13245">
    <property type="entry name" value="AAA_19"/>
    <property type="match status" value="1"/>
</dbReference>
<dbReference type="PANTHER" id="PTHR13710:SF105">
    <property type="entry name" value="ATP-DEPENDENT DNA HELICASE Q1"/>
    <property type="match status" value="1"/>
</dbReference>
<reference evidence="14 17" key="2">
    <citation type="submission" date="2023-11" db="EMBL/GenBank/DDBJ databases">
        <title>MicrobeMod: A computational toolkit for identifying prokaryotic methylation and restriction-modification with nanopore sequencing.</title>
        <authorList>
            <person name="Crits-Christoph A."/>
            <person name="Kang S.C."/>
            <person name="Lee H."/>
            <person name="Ostrov N."/>
        </authorList>
    </citation>
    <scope>NUCLEOTIDE SEQUENCE [LARGE SCALE GENOMIC DNA]</scope>
    <source>
        <strain evidence="14 17">ATCC 29145</strain>
    </source>
</reference>
<dbReference type="PROSITE" id="PS51192">
    <property type="entry name" value="HELICASE_ATP_BIND_1"/>
    <property type="match status" value="1"/>
</dbReference>
<dbReference type="EC" id="5.6.2.4" evidence="9"/>
<accession>A0A0P0E9P8</accession>
<evidence type="ECO:0000256" key="6">
    <source>
        <dbReference type="ARBA" id="ARBA00023125"/>
    </source>
</evidence>
<keyword evidence="2 10" id="KW-0547">Nucleotide-binding</keyword>
<dbReference type="InterPro" id="IPR001650">
    <property type="entry name" value="Helicase_C-like"/>
</dbReference>
<evidence type="ECO:0000313" key="14">
    <source>
        <dbReference type="EMBL" id="MDX5952843.1"/>
    </source>
</evidence>
<dbReference type="GeneID" id="56450041"/>
<evidence type="ECO:0000313" key="15">
    <source>
        <dbReference type="EMBL" id="QCO09301.1"/>
    </source>
</evidence>
<feature type="domain" description="UvrD-like helicase ATP-binding" evidence="13">
    <location>
        <begin position="1109"/>
        <end position="1330"/>
    </location>
</feature>
<organism evidence="15 16">
    <name type="scientific">Azospirillum brasilense</name>
    <dbReference type="NCBI Taxonomy" id="192"/>
    <lineage>
        <taxon>Bacteria</taxon>
        <taxon>Pseudomonadati</taxon>
        <taxon>Pseudomonadota</taxon>
        <taxon>Alphaproteobacteria</taxon>
        <taxon>Rhodospirillales</taxon>
        <taxon>Azospirillaceae</taxon>
        <taxon>Azospirillum</taxon>
    </lineage>
</organism>
<evidence type="ECO:0000256" key="7">
    <source>
        <dbReference type="ARBA" id="ARBA00023235"/>
    </source>
</evidence>